<sequence>MDVIFNHVSFDRSGSISIPNWRIQSGEHWAVFETQGNVGSLLGDLLCQEILPKEGEVLGLQTDIAQVSLAEQQRLLELENANDDTDFMDRIDFGRTVAQLVSEFASNETVAEQLIQELDLLHLRERGFKQLSTGETRRVMLARALATSPKLLILDEPFVGLDTLHRKMLADYLRDLSLHIQLVVITSREDEIPVWVNHVAMFEDGTLTEQLGYQQWRTHPVISQLLAQSSAQSEQWLALIRKHQHQSKFPDPLVKITDGHVEYVDQKIFSGVNWQINNGEHWQVRGPNGCGKSTLLGMIFGDHPQCYSNDILIYGLKRGSGETVWDIKQHTGMVSSALHLQYRVSCSALEVLLSGFFDSIGLYDKPSQNQIDAAKEWLTLLHMEHLHDRSFKSLEYSQQRLLLIARAIIKQPTILILDEPYQGLDFLGRKLVMNALDMIAKENLSQLLYVSHYVEDELDSIHHFVDFIKDEDDEYYRVELTQPM</sequence>
<dbReference type="InterPro" id="IPR003439">
    <property type="entry name" value="ABC_transporter-like_ATP-bd"/>
</dbReference>
<dbReference type="Gene3D" id="3.40.50.300">
    <property type="entry name" value="P-loop containing nucleotide triphosphate hydrolases"/>
    <property type="match status" value="2"/>
</dbReference>
<proteinExistence type="predicted"/>
<dbReference type="SUPFAM" id="SSF52540">
    <property type="entry name" value="P-loop containing nucleoside triphosphate hydrolases"/>
    <property type="match status" value="2"/>
</dbReference>
<evidence type="ECO:0000256" key="2">
    <source>
        <dbReference type="ARBA" id="ARBA00022741"/>
    </source>
</evidence>
<name>A0A240EF75_9VIBR</name>
<feature type="domain" description="ABC transporter" evidence="4">
    <location>
        <begin position="1"/>
        <end position="229"/>
    </location>
</feature>
<keyword evidence="1" id="KW-0813">Transport</keyword>
<dbReference type="OrthoDB" id="9805029at2"/>
<dbReference type="SMART" id="SM00382">
    <property type="entry name" value="AAA"/>
    <property type="match status" value="2"/>
</dbReference>
<dbReference type="Proteomes" id="UP000219336">
    <property type="component" value="Unassembled WGS sequence"/>
</dbReference>
<dbReference type="GO" id="GO:0005524">
    <property type="term" value="F:ATP binding"/>
    <property type="evidence" value="ECO:0007669"/>
    <property type="project" value="UniProtKB-KW"/>
</dbReference>
<dbReference type="AlphaFoldDB" id="A0A240EF75"/>
<dbReference type="NCBIfam" id="NF008186">
    <property type="entry name" value="PRK10938.1"/>
    <property type="match status" value="1"/>
</dbReference>
<keyword evidence="5" id="KW-0378">Hydrolase</keyword>
<dbReference type="PANTHER" id="PTHR43553:SF3">
    <property type="entry name" value="ABC TRANSPORTER ATP-BINDING PROTEIN MODF"/>
    <property type="match status" value="1"/>
</dbReference>
<feature type="domain" description="ABC transporter" evidence="4">
    <location>
        <begin position="254"/>
        <end position="480"/>
    </location>
</feature>
<evidence type="ECO:0000313" key="5">
    <source>
        <dbReference type="EMBL" id="SNX46913.1"/>
    </source>
</evidence>
<keyword evidence="6" id="KW-1185">Reference proteome</keyword>
<protein>
    <submittedName>
        <fullName evidence="5">Putative ABC transporter ATP-binding protein YlmA</fullName>
        <ecNumber evidence="5">3.6.3.-</ecNumber>
    </submittedName>
</protein>
<evidence type="ECO:0000259" key="4">
    <source>
        <dbReference type="PROSITE" id="PS50893"/>
    </source>
</evidence>
<dbReference type="GO" id="GO:0016887">
    <property type="term" value="F:ATP hydrolysis activity"/>
    <property type="evidence" value="ECO:0007669"/>
    <property type="project" value="InterPro"/>
</dbReference>
<dbReference type="InterPro" id="IPR003593">
    <property type="entry name" value="AAA+_ATPase"/>
</dbReference>
<dbReference type="PANTHER" id="PTHR43553">
    <property type="entry name" value="HEAVY METAL TRANSPORTER"/>
    <property type="match status" value="1"/>
</dbReference>
<accession>A0A240EF75</accession>
<keyword evidence="2" id="KW-0547">Nucleotide-binding</keyword>
<evidence type="ECO:0000256" key="3">
    <source>
        <dbReference type="ARBA" id="ARBA00022840"/>
    </source>
</evidence>
<dbReference type="FunFam" id="3.40.50.300:FF:000866">
    <property type="entry name" value="Molybdate ABC transporter ATP-binding protein ModF"/>
    <property type="match status" value="1"/>
</dbReference>
<dbReference type="RefSeq" id="WP_096992271.1">
    <property type="nucleotide sequence ID" value="NZ_JBHSII010000001.1"/>
</dbReference>
<dbReference type="InterPro" id="IPR050095">
    <property type="entry name" value="ECF_ABC_transporter_ATP-bd"/>
</dbReference>
<keyword evidence="3 5" id="KW-0067">ATP-binding</keyword>
<evidence type="ECO:0000313" key="6">
    <source>
        <dbReference type="Proteomes" id="UP000219336"/>
    </source>
</evidence>
<reference evidence="6" key="1">
    <citation type="submission" date="2016-06" db="EMBL/GenBank/DDBJ databases">
        <authorList>
            <person name="Rodrigo-Torres L."/>
            <person name="Arahal R.D."/>
            <person name="Lucena T."/>
        </authorList>
    </citation>
    <scope>NUCLEOTIDE SEQUENCE [LARGE SCALE GENOMIC DNA]</scope>
    <source>
        <strain evidence="6">CECT8203</strain>
    </source>
</reference>
<dbReference type="GO" id="GO:0042626">
    <property type="term" value="F:ATPase-coupled transmembrane transporter activity"/>
    <property type="evidence" value="ECO:0007669"/>
    <property type="project" value="TreeGrafter"/>
</dbReference>
<dbReference type="Pfam" id="PF00005">
    <property type="entry name" value="ABC_tran"/>
    <property type="match status" value="2"/>
</dbReference>
<dbReference type="PROSITE" id="PS50893">
    <property type="entry name" value="ABC_TRANSPORTER_2"/>
    <property type="match status" value="2"/>
</dbReference>
<dbReference type="EC" id="3.6.3.-" evidence="5"/>
<gene>
    <name evidence="5" type="primary">ylmA</name>
    <name evidence="5" type="ORF">VTH8203_00558</name>
</gene>
<dbReference type="EMBL" id="OANU01000003">
    <property type="protein sequence ID" value="SNX46913.1"/>
    <property type="molecule type" value="Genomic_DNA"/>
</dbReference>
<dbReference type="GO" id="GO:0043190">
    <property type="term" value="C:ATP-binding cassette (ABC) transporter complex"/>
    <property type="evidence" value="ECO:0007669"/>
    <property type="project" value="TreeGrafter"/>
</dbReference>
<organism evidence="5 6">
    <name type="scientific">Vibrio thalassae</name>
    <dbReference type="NCBI Taxonomy" id="1243014"/>
    <lineage>
        <taxon>Bacteria</taxon>
        <taxon>Pseudomonadati</taxon>
        <taxon>Pseudomonadota</taxon>
        <taxon>Gammaproteobacteria</taxon>
        <taxon>Vibrionales</taxon>
        <taxon>Vibrionaceae</taxon>
        <taxon>Vibrio</taxon>
    </lineage>
</organism>
<dbReference type="InterPro" id="IPR027417">
    <property type="entry name" value="P-loop_NTPase"/>
</dbReference>
<evidence type="ECO:0000256" key="1">
    <source>
        <dbReference type="ARBA" id="ARBA00022448"/>
    </source>
</evidence>
<dbReference type="CDD" id="cd00267">
    <property type="entry name" value="ABC_ATPase"/>
    <property type="match status" value="1"/>
</dbReference>